<dbReference type="EMBL" id="FNZR01000001">
    <property type="protein sequence ID" value="SEK23322.1"/>
    <property type="molecule type" value="Genomic_DNA"/>
</dbReference>
<evidence type="ECO:0000313" key="3">
    <source>
        <dbReference type="Proteomes" id="UP000198916"/>
    </source>
</evidence>
<dbReference type="STRING" id="332977.SAMN05421740_101292"/>
<keyword evidence="3" id="KW-1185">Reference proteome</keyword>
<feature type="compositionally biased region" description="Low complexity" evidence="1">
    <location>
        <begin position="34"/>
        <end position="54"/>
    </location>
</feature>
<name>A0A1H7FFX1_9SPHI</name>
<proteinExistence type="predicted"/>
<dbReference type="AlphaFoldDB" id="A0A1H7FFX1"/>
<reference evidence="3" key="1">
    <citation type="submission" date="2016-10" db="EMBL/GenBank/DDBJ databases">
        <authorList>
            <person name="Varghese N."/>
            <person name="Submissions S."/>
        </authorList>
    </citation>
    <scope>NUCLEOTIDE SEQUENCE [LARGE SCALE GENOMIC DNA]</scope>
    <source>
        <strain evidence="3">Jip14</strain>
    </source>
</reference>
<dbReference type="OrthoDB" id="793497at2"/>
<dbReference type="Proteomes" id="UP000198916">
    <property type="component" value="Unassembled WGS sequence"/>
</dbReference>
<accession>A0A1H7FFX1</accession>
<dbReference type="RefSeq" id="WP_090602198.1">
    <property type="nucleotide sequence ID" value="NZ_FNZR01000001.1"/>
</dbReference>
<gene>
    <name evidence="2" type="ORF">SAMN05421740_101292</name>
</gene>
<evidence type="ECO:0000256" key="1">
    <source>
        <dbReference type="SAM" id="MobiDB-lite"/>
    </source>
</evidence>
<sequence length="185" mass="20282">MKTVETANKAIESKNGVNNTDVKAAETKAAARVTNGKGAAANGKTAKTNGKAAAPHTPETAKVVESVQKPEPTKAELREMLADLPPSKNLDETIKWVENLHRKKLQRDKLIATIEELDAFEIEQLDETEEAGVDHFQGCQLSIEDDHGGEFSTKNPFLINAVTRYVKSLCDDKLAEIEGEIRFPQ</sequence>
<feature type="region of interest" description="Disordered" evidence="1">
    <location>
        <begin position="28"/>
        <end position="69"/>
    </location>
</feature>
<protein>
    <submittedName>
        <fullName evidence="2">Uncharacterized protein</fullName>
    </submittedName>
</protein>
<organism evidence="2 3">
    <name type="scientific">Parapedobacter koreensis</name>
    <dbReference type="NCBI Taxonomy" id="332977"/>
    <lineage>
        <taxon>Bacteria</taxon>
        <taxon>Pseudomonadati</taxon>
        <taxon>Bacteroidota</taxon>
        <taxon>Sphingobacteriia</taxon>
        <taxon>Sphingobacteriales</taxon>
        <taxon>Sphingobacteriaceae</taxon>
        <taxon>Parapedobacter</taxon>
    </lineage>
</organism>
<evidence type="ECO:0000313" key="2">
    <source>
        <dbReference type="EMBL" id="SEK23322.1"/>
    </source>
</evidence>